<feature type="chain" id="PRO_5044481620" description="Lipoprotein" evidence="1">
    <location>
        <begin position="27"/>
        <end position="150"/>
    </location>
</feature>
<dbReference type="RefSeq" id="WP_006050750.1">
    <property type="nucleotide sequence ID" value="NZ_ABLD01000013.1"/>
</dbReference>
<dbReference type="EMBL" id="ABLD01000013">
    <property type="protein sequence ID" value="EDT09133.1"/>
    <property type="molecule type" value="Genomic_DNA"/>
</dbReference>
<dbReference type="PROSITE" id="PS51257">
    <property type="entry name" value="PROKAR_LIPOPROTEIN"/>
    <property type="match status" value="1"/>
</dbReference>
<comment type="caution">
    <text evidence="2">The sequence shown here is derived from an EMBL/GenBank/DDBJ whole genome shotgun (WGS) entry which is preliminary data.</text>
</comment>
<keyword evidence="3" id="KW-1185">Reference proteome</keyword>
<dbReference type="OrthoDB" id="9130166at2"/>
<accession>B1G460</accession>
<dbReference type="Proteomes" id="UP000005045">
    <property type="component" value="Unassembled WGS sequence"/>
</dbReference>
<keyword evidence="1" id="KW-0732">Signal</keyword>
<protein>
    <recommendedName>
        <fullName evidence="4">Lipoprotein</fullName>
    </recommendedName>
</protein>
<reference evidence="2 3" key="1">
    <citation type="submission" date="2008-03" db="EMBL/GenBank/DDBJ databases">
        <title>Sequencing of the draft genome and assembly of Burkholderia graminis C4D1M.</title>
        <authorList>
            <consortium name="US DOE Joint Genome Institute (JGI-PGF)"/>
            <person name="Copeland A."/>
            <person name="Lucas S."/>
            <person name="Lapidus A."/>
            <person name="Glavina del Rio T."/>
            <person name="Dalin E."/>
            <person name="Tice H."/>
            <person name="Bruce D."/>
            <person name="Goodwin L."/>
            <person name="Pitluck S."/>
            <person name="Larimer F."/>
            <person name="Land M.L."/>
            <person name="Hauser L."/>
            <person name="Tiedje J."/>
            <person name="Richardson P."/>
        </authorList>
    </citation>
    <scope>NUCLEOTIDE SEQUENCE [LARGE SCALE GENOMIC DNA]</scope>
    <source>
        <strain evidence="3">ATCC 700544 / DSM 17151 / LMG 18924 / NCIMB 13744 / C4D1M</strain>
    </source>
</reference>
<evidence type="ECO:0000313" key="2">
    <source>
        <dbReference type="EMBL" id="EDT09133.1"/>
    </source>
</evidence>
<evidence type="ECO:0008006" key="4">
    <source>
        <dbReference type="Google" id="ProtNLM"/>
    </source>
</evidence>
<sequence length="150" mass="16555">MKKVWMPVTAPLIIMLVGCSMQGSSAAYRDIEIALGNARESARVDCPTQADCERLWRRTEKYVTQRSATPIRRSDDSKIETAEPHMFGAVYVWATRTTGGSGVSTIQIRGMCRGMYRADGAPGLLYRTCAEQIRAVETGFRAFIGASSRP</sequence>
<name>B1G460_PARG4</name>
<feature type="signal peptide" evidence="1">
    <location>
        <begin position="1"/>
        <end position="26"/>
    </location>
</feature>
<organism evidence="2 3">
    <name type="scientific">Paraburkholderia graminis (strain ATCC 700544 / DSM 17151 / LMG 18924 / NCIMB 13744 / C4D1M)</name>
    <dbReference type="NCBI Taxonomy" id="396598"/>
    <lineage>
        <taxon>Bacteria</taxon>
        <taxon>Pseudomonadati</taxon>
        <taxon>Pseudomonadota</taxon>
        <taxon>Betaproteobacteria</taxon>
        <taxon>Burkholderiales</taxon>
        <taxon>Burkholderiaceae</taxon>
        <taxon>Paraburkholderia</taxon>
    </lineage>
</organism>
<evidence type="ECO:0000256" key="1">
    <source>
        <dbReference type="SAM" id="SignalP"/>
    </source>
</evidence>
<gene>
    <name evidence="2" type="ORF">BgramDRAFT_4185</name>
</gene>
<evidence type="ECO:0000313" key="3">
    <source>
        <dbReference type="Proteomes" id="UP000005045"/>
    </source>
</evidence>
<dbReference type="AlphaFoldDB" id="B1G460"/>
<proteinExistence type="predicted"/>